<keyword evidence="3" id="KW-1185">Reference proteome</keyword>
<sequence length="186" mass="20983">MRPLLFEFQMRLPDQITTVEFLIGIPYKPYYPRTQFLSFPPCSSLSDPVITLRFIARVCFNCSHFPYIAEGDRDEADPVLREVLRRHLRVQVAIYFPSFSMWFYHPRLPKCCRRAASCLRTSGGRSECSRAGDGCTTRSTARSRTSCSSGARSTTSSSSRAPRLRPSLTPPNSFPSDGVRASDGKQ</sequence>
<gene>
    <name evidence="2" type="ORF">ZIOFF_036402</name>
</gene>
<dbReference type="EMBL" id="JACMSC010000010">
    <property type="protein sequence ID" value="KAG6504074.1"/>
    <property type="molecule type" value="Genomic_DNA"/>
</dbReference>
<feature type="region of interest" description="Disordered" evidence="1">
    <location>
        <begin position="122"/>
        <end position="186"/>
    </location>
</feature>
<evidence type="ECO:0000313" key="2">
    <source>
        <dbReference type="EMBL" id="KAG6504074.1"/>
    </source>
</evidence>
<evidence type="ECO:0000313" key="3">
    <source>
        <dbReference type="Proteomes" id="UP000734854"/>
    </source>
</evidence>
<accession>A0A8J5GGD1</accession>
<comment type="caution">
    <text evidence="2">The sequence shown here is derived from an EMBL/GenBank/DDBJ whole genome shotgun (WGS) entry which is preliminary data.</text>
</comment>
<name>A0A8J5GGD1_ZINOF</name>
<dbReference type="AlphaFoldDB" id="A0A8J5GGD1"/>
<organism evidence="2 3">
    <name type="scientific">Zingiber officinale</name>
    <name type="common">Ginger</name>
    <name type="synonym">Amomum zingiber</name>
    <dbReference type="NCBI Taxonomy" id="94328"/>
    <lineage>
        <taxon>Eukaryota</taxon>
        <taxon>Viridiplantae</taxon>
        <taxon>Streptophyta</taxon>
        <taxon>Embryophyta</taxon>
        <taxon>Tracheophyta</taxon>
        <taxon>Spermatophyta</taxon>
        <taxon>Magnoliopsida</taxon>
        <taxon>Liliopsida</taxon>
        <taxon>Zingiberales</taxon>
        <taxon>Zingiberaceae</taxon>
        <taxon>Zingiber</taxon>
    </lineage>
</organism>
<dbReference type="Proteomes" id="UP000734854">
    <property type="component" value="Unassembled WGS sequence"/>
</dbReference>
<reference evidence="2 3" key="1">
    <citation type="submission" date="2020-08" db="EMBL/GenBank/DDBJ databases">
        <title>Plant Genome Project.</title>
        <authorList>
            <person name="Zhang R.-G."/>
        </authorList>
    </citation>
    <scope>NUCLEOTIDE SEQUENCE [LARGE SCALE GENOMIC DNA]</scope>
    <source>
        <tissue evidence="2">Rhizome</tissue>
    </source>
</reference>
<feature type="compositionally biased region" description="Low complexity" evidence="1">
    <location>
        <begin position="134"/>
        <end position="167"/>
    </location>
</feature>
<proteinExistence type="predicted"/>
<protein>
    <submittedName>
        <fullName evidence="2">Uncharacterized protein</fullName>
    </submittedName>
</protein>
<evidence type="ECO:0000256" key="1">
    <source>
        <dbReference type="SAM" id="MobiDB-lite"/>
    </source>
</evidence>